<organism evidence="13 14">
    <name type="scientific">Starmerella bacillaris</name>
    <name type="common">Yeast</name>
    <name type="synonym">Candida zemplinina</name>
    <dbReference type="NCBI Taxonomy" id="1247836"/>
    <lineage>
        <taxon>Eukaryota</taxon>
        <taxon>Fungi</taxon>
        <taxon>Dikarya</taxon>
        <taxon>Ascomycota</taxon>
        <taxon>Saccharomycotina</taxon>
        <taxon>Dipodascomycetes</taxon>
        <taxon>Dipodascales</taxon>
        <taxon>Trichomonascaceae</taxon>
        <taxon>Starmerella</taxon>
    </lineage>
</organism>
<feature type="region of interest" description="Disordered" evidence="10">
    <location>
        <begin position="1403"/>
        <end position="1428"/>
    </location>
</feature>
<dbReference type="PANTHER" id="PTHR13140:SF857">
    <property type="entry name" value="MYOSIN-11"/>
    <property type="match status" value="1"/>
</dbReference>
<dbReference type="GO" id="GO:0016020">
    <property type="term" value="C:membrane"/>
    <property type="evidence" value="ECO:0007669"/>
    <property type="project" value="TreeGrafter"/>
</dbReference>
<dbReference type="InterPro" id="IPR036961">
    <property type="entry name" value="Kinesin_motor_dom_sf"/>
</dbReference>
<dbReference type="InterPro" id="IPR027417">
    <property type="entry name" value="P-loop_NTPase"/>
</dbReference>
<dbReference type="PROSITE" id="PS50096">
    <property type="entry name" value="IQ"/>
    <property type="match status" value="1"/>
</dbReference>
<dbReference type="Gene3D" id="4.10.270.10">
    <property type="entry name" value="Myosin, subunit A"/>
    <property type="match status" value="1"/>
</dbReference>
<evidence type="ECO:0000256" key="5">
    <source>
        <dbReference type="ARBA" id="ARBA00023123"/>
    </source>
</evidence>
<accession>A0AAV5REA3</accession>
<evidence type="ECO:0000256" key="8">
    <source>
        <dbReference type="PROSITE-ProRule" id="PRU00782"/>
    </source>
</evidence>
<evidence type="ECO:0000256" key="9">
    <source>
        <dbReference type="SAM" id="Coils"/>
    </source>
</evidence>
<evidence type="ECO:0000256" key="10">
    <source>
        <dbReference type="SAM" id="MobiDB-lite"/>
    </source>
</evidence>
<evidence type="ECO:0000256" key="6">
    <source>
        <dbReference type="ARBA" id="ARBA00023175"/>
    </source>
</evidence>
<evidence type="ECO:0000259" key="12">
    <source>
        <dbReference type="PROSITE" id="PS51844"/>
    </source>
</evidence>
<evidence type="ECO:0000256" key="7">
    <source>
        <dbReference type="ARBA" id="ARBA00023203"/>
    </source>
</evidence>
<dbReference type="Gene3D" id="1.10.10.820">
    <property type="match status" value="1"/>
</dbReference>
<sequence>MADDQRPVWIPDESDLFTKAIVIGEEDGKLRVKVDRSGQVKLVDTKDVENVNPSQFDFARDMAELTYLNEPSVVNNLRMRWSVGKIYTYSGLFLVAVNPYKDLPIYGLEEMATYRNVKKDECPPHIYAVSEQAYRSLMETGQDQSVLVTGESGAGKTENTKKVIQYLSHITNSDTCRMDERIWQTNPILEAFGNAQTIRNANSSRFGKFVKIQFNTKTKDIIGASIQWYLLEKSRVIHLHEQERNYHIFYQLLAGAPEKLKEKLFLTDIKGPKDFNYLRKGIENIEGVDDSDLYGKLITAFKIMGFSDIQVQDIMTVVAAILWFGQSEYRASSADQGDFVDSKYIERAATLLQLNVEDLKDSILRPKVKAGKEIIRQSRTAAQAQDTTNALAKALFERLFGFIVSEINKLLTSNVPDAPCIGVLDIAGFEIFEQNSFEQLCINYTNEKLQQFFNHHMFVLEQEEYVRENVDWEYRDYGSDLQPTIELIETNRNPMGILSILDEESVLPSGNDSSFNEKLAKQWSSKNEKFTYNRLGDGFTIAHYAQAVEYKTTGWLEKNKDPLSDSVVQVMKTSESSLVRQLFLDSQDESLSTKKPKSSIMRTVGQRHKQQLNDLMSHLDKTQPHFVRCILPNQQRSPKIFDNSLVLDQLRYNGVLEGIRIARSGFPNRLDFKEFRSRYGPLVGEIQSRNLSGHQAAAVILEKLGLDSSQYKVGLSKVFFRNGVLAKLERQLEEMIEHNMIIIQSFSRGLLMRRDFNRRIFQKQAAVAIASCFRSSNVLSQDPWWQFSQGLKTVLASKDQLNEKRKDLHLNKLESNLQQMKDENYKLLSSKNQLRAELIDALQANEELISNLKKFKEEEKHRLIDHENALQMAHQRDEASSTALKELSSKHSEMREAKVALQKQVAELKGQLEKANMESELARQLQEKESQALKDLKSVSKEVDELYSTKKLQEEQITGLQKEIESSLAKITALNETIATISKQSELLSSKCSQLSSELELMTSKNVALEDKYSGCKLELAQLKEAVSNHTNLQQELEEWHIKYKDCARALETQKTDLHQARSELQTNSDEMARLRKENVSVRSLAGQIKEAKVFQREIADLKIQLEKKTTQINTLQESLLEESTAKRVSSNSLGQENAKLKNNLKNTTEQNNKMKEELNNSKMDYNNLKNDFMTTKNDLRNSEMTIKKLQSELAKSNLKSQQNQKAEAVVATEVAVREAVANVTKERNDKELELRNALRKISLLESSLRNASANFDNIAIASLKQEVSQKAAIISEWEKKFDNLPQDVRDFKKLKEDYERQRREKNKLFEDHSLMLLKIKRTADDLDLLRIENKRLETQLNTHKNNMINVEKNRRSVNTSGSSESNPKYNARLGELADLEFKRALQERELKSRGSDVIYIERGTHGSTRHEDTGDNLAHSHDSDKNRTLRNISNDRRVSDRRHMAAEHIRAKDLEEEVEVYKSRSNEYYSKLEKAEMAIQTAQRSEELANRKASDIRSELERSKNAYEVEISQLRGNILELQKEQVKKSAKLEKLKMVNEVNRDLELRVEHLNTTVKDLCNERDKLVNDKIKIEKRLLEISRPNNRSRELEETIDSLRNRENLLKIELKQSQLQLDQQEKYAQKLSESVANHEIQVDHYNNEIEVLKTENSTMLLKLRRSNHDIDEVKAKLLRAEKELVEYRRSKPREAPMAFV</sequence>
<dbReference type="EMBL" id="BTGC01000003">
    <property type="protein sequence ID" value="GMM49788.1"/>
    <property type="molecule type" value="Genomic_DNA"/>
</dbReference>
<dbReference type="GO" id="GO:0016459">
    <property type="term" value="C:myosin complex"/>
    <property type="evidence" value="ECO:0007669"/>
    <property type="project" value="UniProtKB-KW"/>
</dbReference>
<feature type="coiled-coil region" evidence="9">
    <location>
        <begin position="884"/>
        <end position="1354"/>
    </location>
</feature>
<gene>
    <name evidence="13" type="ORF">DASB73_007460</name>
</gene>
<feature type="domain" description="Myosin motor" evidence="11">
    <location>
        <begin position="57"/>
        <end position="733"/>
    </location>
</feature>
<feature type="binding site" evidence="8">
    <location>
        <begin position="150"/>
        <end position="157"/>
    </location>
    <ligand>
        <name>ATP</name>
        <dbReference type="ChEBI" id="CHEBI:30616"/>
    </ligand>
</feature>
<dbReference type="Gene3D" id="3.40.850.10">
    <property type="entry name" value="Kinesin motor domain"/>
    <property type="match status" value="1"/>
</dbReference>
<dbReference type="CDD" id="cd01377">
    <property type="entry name" value="MYSc_class_II"/>
    <property type="match status" value="1"/>
</dbReference>
<comment type="similarity">
    <text evidence="1 8">Belongs to the TRAFAC class myosin-kinesin ATPase superfamily. Myosin family.</text>
</comment>
<evidence type="ECO:0000256" key="1">
    <source>
        <dbReference type="ARBA" id="ARBA00008314"/>
    </source>
</evidence>
<dbReference type="PROSITE" id="PS51456">
    <property type="entry name" value="MYOSIN_MOTOR"/>
    <property type="match status" value="1"/>
</dbReference>
<keyword evidence="14" id="KW-1185">Reference proteome</keyword>
<keyword evidence="7 8" id="KW-0009">Actin-binding</keyword>
<dbReference type="GO" id="GO:0000146">
    <property type="term" value="F:microfilament motor activity"/>
    <property type="evidence" value="ECO:0007669"/>
    <property type="project" value="TreeGrafter"/>
</dbReference>
<dbReference type="FunFam" id="1.10.10.820:FF:000001">
    <property type="entry name" value="Myosin heavy chain"/>
    <property type="match status" value="1"/>
</dbReference>
<keyword evidence="2 8" id="KW-0547">Nucleotide-binding</keyword>
<feature type="domain" description="Myosin N-terminal SH3-like" evidence="12">
    <location>
        <begin position="3"/>
        <end position="53"/>
    </location>
</feature>
<name>A0AAV5REA3_STABA</name>
<dbReference type="PANTHER" id="PTHR13140">
    <property type="entry name" value="MYOSIN"/>
    <property type="match status" value="1"/>
</dbReference>
<dbReference type="SMART" id="SM00242">
    <property type="entry name" value="MYSc"/>
    <property type="match status" value="1"/>
</dbReference>
<dbReference type="Gene3D" id="1.20.58.530">
    <property type="match status" value="1"/>
</dbReference>
<dbReference type="GO" id="GO:0005737">
    <property type="term" value="C:cytoplasm"/>
    <property type="evidence" value="ECO:0007669"/>
    <property type="project" value="TreeGrafter"/>
</dbReference>
<evidence type="ECO:0000313" key="13">
    <source>
        <dbReference type="EMBL" id="GMM49788.1"/>
    </source>
</evidence>
<dbReference type="GO" id="GO:0007015">
    <property type="term" value="P:actin filament organization"/>
    <property type="evidence" value="ECO:0007669"/>
    <property type="project" value="TreeGrafter"/>
</dbReference>
<feature type="region of interest" description="Actin-binding" evidence="8">
    <location>
        <begin position="612"/>
        <end position="634"/>
    </location>
</feature>
<evidence type="ECO:0000259" key="11">
    <source>
        <dbReference type="PROSITE" id="PS51456"/>
    </source>
</evidence>
<evidence type="ECO:0000256" key="2">
    <source>
        <dbReference type="ARBA" id="ARBA00022741"/>
    </source>
</evidence>
<dbReference type="InterPro" id="IPR008989">
    <property type="entry name" value="Myosin_S1_N"/>
</dbReference>
<dbReference type="GO" id="GO:0005524">
    <property type="term" value="F:ATP binding"/>
    <property type="evidence" value="ECO:0007669"/>
    <property type="project" value="UniProtKB-UniRule"/>
</dbReference>
<dbReference type="Pfam" id="PF00063">
    <property type="entry name" value="Myosin_head"/>
    <property type="match status" value="1"/>
</dbReference>
<dbReference type="Proteomes" id="UP001362899">
    <property type="component" value="Unassembled WGS sequence"/>
</dbReference>
<keyword evidence="6 8" id="KW-0505">Motor protein</keyword>
<evidence type="ECO:0000256" key="3">
    <source>
        <dbReference type="ARBA" id="ARBA00022840"/>
    </source>
</evidence>
<dbReference type="PRINTS" id="PR00193">
    <property type="entry name" value="MYOSINHEAVY"/>
</dbReference>
<evidence type="ECO:0000256" key="4">
    <source>
        <dbReference type="ARBA" id="ARBA00023054"/>
    </source>
</evidence>
<dbReference type="GO" id="GO:0051015">
    <property type="term" value="F:actin filament binding"/>
    <property type="evidence" value="ECO:0007669"/>
    <property type="project" value="InterPro"/>
</dbReference>
<dbReference type="Gene3D" id="3.30.70.1590">
    <property type="match status" value="1"/>
</dbReference>
<dbReference type="Gene3D" id="2.30.30.360">
    <property type="entry name" value="Myosin S1 fragment, N-terminal"/>
    <property type="match status" value="1"/>
</dbReference>
<reference evidence="13 14" key="1">
    <citation type="journal article" date="2023" name="Elife">
        <title>Identification of key yeast species and microbe-microbe interactions impacting larval growth of Drosophila in the wild.</title>
        <authorList>
            <person name="Mure A."/>
            <person name="Sugiura Y."/>
            <person name="Maeda R."/>
            <person name="Honda K."/>
            <person name="Sakurai N."/>
            <person name="Takahashi Y."/>
            <person name="Watada M."/>
            <person name="Katoh T."/>
            <person name="Gotoh A."/>
            <person name="Gotoh Y."/>
            <person name="Taniguchi I."/>
            <person name="Nakamura K."/>
            <person name="Hayashi T."/>
            <person name="Katayama T."/>
            <person name="Uemura T."/>
            <person name="Hattori Y."/>
        </authorList>
    </citation>
    <scope>NUCLEOTIDE SEQUENCE [LARGE SCALE GENOMIC DNA]</scope>
    <source>
        <strain evidence="13 14">SB-73</strain>
    </source>
</reference>
<feature type="coiled-coil region" evidence="9">
    <location>
        <begin position="803"/>
        <end position="858"/>
    </location>
</feature>
<protein>
    <submittedName>
        <fullName evidence="13">Myosin 1</fullName>
    </submittedName>
</protein>
<dbReference type="InterPro" id="IPR004009">
    <property type="entry name" value="SH3_Myosin"/>
</dbReference>
<evidence type="ECO:0000313" key="14">
    <source>
        <dbReference type="Proteomes" id="UP001362899"/>
    </source>
</evidence>
<keyword evidence="5 8" id="KW-0518">Myosin</keyword>
<keyword evidence="4 9" id="KW-0175">Coiled coil</keyword>
<dbReference type="PROSITE" id="PS51844">
    <property type="entry name" value="SH3_LIKE"/>
    <property type="match status" value="1"/>
</dbReference>
<comment type="caution">
    <text evidence="13">The sequence shown here is derived from an EMBL/GenBank/DDBJ whole genome shotgun (WGS) entry which is preliminary data.</text>
</comment>
<keyword evidence="3 8" id="KW-0067">ATP-binding</keyword>
<dbReference type="Gene3D" id="1.20.120.720">
    <property type="entry name" value="Myosin VI head, motor domain, U50 subdomain"/>
    <property type="match status" value="1"/>
</dbReference>
<dbReference type="SUPFAM" id="SSF52540">
    <property type="entry name" value="P-loop containing nucleoside triphosphate hydrolases"/>
    <property type="match status" value="1"/>
</dbReference>
<feature type="coiled-coil region" evidence="9">
    <location>
        <begin position="1445"/>
        <end position="1685"/>
    </location>
</feature>
<dbReference type="InterPro" id="IPR001609">
    <property type="entry name" value="Myosin_head_motor_dom-like"/>
</dbReference>
<proteinExistence type="inferred from homology"/>